<feature type="compositionally biased region" description="Low complexity" evidence="5">
    <location>
        <begin position="1139"/>
        <end position="1150"/>
    </location>
</feature>
<dbReference type="NCBIfam" id="TIGR01760">
    <property type="entry name" value="tape_meas_TP901"/>
    <property type="match status" value="1"/>
</dbReference>
<evidence type="ECO:0000256" key="1">
    <source>
        <dbReference type="ARBA" id="ARBA00022529"/>
    </source>
</evidence>
<reference evidence="7 8" key="2">
    <citation type="submission" date="2019-02" db="EMBL/GenBank/DDBJ databases">
        <title>'Lichenibacterium ramalinii' gen. nov. sp. nov., 'Lichenibacterium minor' gen. nov. sp. nov.</title>
        <authorList>
            <person name="Pankratov T."/>
        </authorList>
    </citation>
    <scope>NUCLEOTIDE SEQUENCE [LARGE SCALE GENOMIC DNA]</scope>
    <source>
        <strain evidence="7 8">RmlP001</strain>
    </source>
</reference>
<dbReference type="GO" id="GO:0042742">
    <property type="term" value="P:defense response to bacterium"/>
    <property type="evidence" value="ECO:0007669"/>
    <property type="project" value="UniProtKB-KW"/>
</dbReference>
<dbReference type="AlphaFoldDB" id="A0A4Q2R8E7"/>
<evidence type="ECO:0000256" key="3">
    <source>
        <dbReference type="ARBA" id="ARBA00022638"/>
    </source>
</evidence>
<dbReference type="EC" id="3.2.1.17" evidence="4"/>
<feature type="compositionally biased region" description="Basic and acidic residues" evidence="5">
    <location>
        <begin position="1118"/>
        <end position="1127"/>
    </location>
</feature>
<feature type="compositionally biased region" description="Basic and acidic residues" evidence="5">
    <location>
        <begin position="257"/>
        <end position="266"/>
    </location>
</feature>
<dbReference type="InterPro" id="IPR010090">
    <property type="entry name" value="Phage_tape_meas"/>
</dbReference>
<dbReference type="GO" id="GO:0031640">
    <property type="term" value="P:killing of cells of another organism"/>
    <property type="evidence" value="ECO:0007669"/>
    <property type="project" value="UniProtKB-KW"/>
</dbReference>
<dbReference type="Proteomes" id="UP000289411">
    <property type="component" value="Unassembled WGS sequence"/>
</dbReference>
<comment type="caution">
    <text evidence="7">The sequence shown here is derived from an EMBL/GenBank/DDBJ whole genome shotgun (WGS) entry which is preliminary data.</text>
</comment>
<reference evidence="7 8" key="1">
    <citation type="submission" date="2018-09" db="EMBL/GenBank/DDBJ databases">
        <authorList>
            <person name="Grouzdev D.S."/>
            <person name="Krutkina M.S."/>
        </authorList>
    </citation>
    <scope>NUCLEOTIDE SEQUENCE [LARGE SCALE GENOMIC DNA]</scope>
    <source>
        <strain evidence="7 8">RmlP001</strain>
    </source>
</reference>
<keyword evidence="4" id="KW-0378">Hydrolase</keyword>
<dbReference type="InterPro" id="IPR023347">
    <property type="entry name" value="Lysozyme_dom_sf"/>
</dbReference>
<feature type="region of interest" description="Disordered" evidence="5">
    <location>
        <begin position="257"/>
        <end position="291"/>
    </location>
</feature>
<comment type="catalytic activity">
    <reaction evidence="4">
        <text>Hydrolysis of (1-&gt;4)-beta-linkages between N-acetylmuramic acid and N-acetyl-D-glucosamine residues in a peptidoglycan and between N-acetyl-D-glucosamine residues in chitodextrins.</text>
        <dbReference type="EC" id="3.2.1.17"/>
    </reaction>
</comment>
<keyword evidence="3 4" id="KW-0081">Bacteriolytic enzyme</keyword>
<evidence type="ECO:0000256" key="5">
    <source>
        <dbReference type="SAM" id="MobiDB-lite"/>
    </source>
</evidence>
<keyword evidence="2" id="KW-1188">Viral release from host cell</keyword>
<feature type="region of interest" description="Disordered" evidence="5">
    <location>
        <begin position="1175"/>
        <end position="1195"/>
    </location>
</feature>
<organism evidence="7 8">
    <name type="scientific">Lichenibacterium ramalinae</name>
    <dbReference type="NCBI Taxonomy" id="2316527"/>
    <lineage>
        <taxon>Bacteria</taxon>
        <taxon>Pseudomonadati</taxon>
        <taxon>Pseudomonadota</taxon>
        <taxon>Alphaproteobacteria</taxon>
        <taxon>Hyphomicrobiales</taxon>
        <taxon>Lichenihabitantaceae</taxon>
        <taxon>Lichenibacterium</taxon>
    </lineage>
</organism>
<dbReference type="InterPro" id="IPR002196">
    <property type="entry name" value="Glyco_hydro_24"/>
</dbReference>
<feature type="compositionally biased region" description="Polar residues" evidence="5">
    <location>
        <begin position="919"/>
        <end position="928"/>
    </location>
</feature>
<evidence type="ECO:0000313" key="8">
    <source>
        <dbReference type="Proteomes" id="UP000289411"/>
    </source>
</evidence>
<dbReference type="PANTHER" id="PTHR37813:SF1">
    <property type="entry name" value="FELS-2 PROPHAGE PROTEIN"/>
    <property type="match status" value="1"/>
</dbReference>
<dbReference type="GO" id="GO:0003796">
    <property type="term" value="F:lysozyme activity"/>
    <property type="evidence" value="ECO:0007669"/>
    <property type="project" value="UniProtKB-EC"/>
</dbReference>
<evidence type="ECO:0000313" key="7">
    <source>
        <dbReference type="EMBL" id="RYB02033.1"/>
    </source>
</evidence>
<feature type="region of interest" description="Disordered" evidence="5">
    <location>
        <begin position="725"/>
        <end position="774"/>
    </location>
</feature>
<feature type="compositionally biased region" description="Basic and acidic residues" evidence="5">
    <location>
        <begin position="726"/>
        <end position="735"/>
    </location>
</feature>
<dbReference type="Pfam" id="PF00959">
    <property type="entry name" value="Phage_lysozyme"/>
    <property type="match status" value="1"/>
</dbReference>
<feature type="compositionally biased region" description="Basic and acidic residues" evidence="5">
    <location>
        <begin position="743"/>
        <end position="773"/>
    </location>
</feature>
<gene>
    <name evidence="7" type="ORF">D3272_22980</name>
</gene>
<keyword evidence="1 4" id="KW-0929">Antimicrobial</keyword>
<dbReference type="RefSeq" id="WP_129221552.1">
    <property type="nucleotide sequence ID" value="NZ_QYBC01000024.1"/>
</dbReference>
<feature type="compositionally biased region" description="Gly residues" evidence="5">
    <location>
        <begin position="272"/>
        <end position="291"/>
    </location>
</feature>
<dbReference type="GO" id="GO:0016998">
    <property type="term" value="P:cell wall macromolecule catabolic process"/>
    <property type="evidence" value="ECO:0007669"/>
    <property type="project" value="InterPro"/>
</dbReference>
<keyword evidence="4" id="KW-0326">Glycosidase</keyword>
<feature type="region of interest" description="Disordered" evidence="5">
    <location>
        <begin position="885"/>
        <end position="937"/>
    </location>
</feature>
<dbReference type="Gene3D" id="1.10.530.40">
    <property type="match status" value="1"/>
</dbReference>
<dbReference type="InterPro" id="IPR023346">
    <property type="entry name" value="Lysozyme-like_dom_sf"/>
</dbReference>
<dbReference type="EMBL" id="QYBC01000024">
    <property type="protein sequence ID" value="RYB02033.1"/>
    <property type="molecule type" value="Genomic_DNA"/>
</dbReference>
<comment type="similarity">
    <text evidence="4">Belongs to the glycosyl hydrolase 24 family.</text>
</comment>
<sequence>MTEPLDVSLRVKLAYEAAGGAKAAVADIEAIRAGAQRLGSQQGILQSARHLADLGKGAAVAKASLDDLAQAGSRLSAASGGSARLSSAVAGIARPAADARRELAGVSTAAAGLGRAVGAISGDGLSTLSTEAVAARRAIADTAAAAGRLAAAPAPAAMTAGMEQAAKAAGDLDRQIDALLASGAELNAWSPAQAQAAMQAFEAQIKSGRGEVGALEKAADKLGGAGPARLAESVAAVTPAATEARRHIDDVATAARTAERDMERMGRTASASGGGGGEHGGGAGVAAGGGHGGPGGLRGAAIAAARPLHMERLVMSAFTPIGAAGLAGGLGVAAIGREIKDATDQAIAFEAAMVEVRRAAGNMPAEGVKRLESTILDVSRATGTSKEDLAGMAAAATRAGRPVADLPRFLELGAKAANVMGLKVGEAGDKLVQLGRTWGKDEAGIEDTSDAIALASERTGARAGGVLDFTNRFSNLRERGMSARQVAAFGAGFQGAGLDPSQAEGTFGDFSEKLANPQKAGQPFEADLARLGVGPSQARVGMRTDPTRQMVDVLDRLKALPDMQRVPMLERMFGPEGGRDIGRVVDHLDGLKRTLGLVEDQAERHGALERSFKIFDDTTRAKLDKMSASAAKLAVDIGKLFAPAVGNSADAMARAFDAGSKYLELSGEAKAILDRQGEGKAPTPEQQADLDKHPTLRAYVGQDRDPAGTAAKRESDRLKALGTIQDLDRSARENGNDPQIRGMADEARKDYRSTYPERPKDEELRAAPDKHASLVDPSMIHRASFTDGDERPAGRGGATDALREVMAAATKQGVVEGMREFMELRGGAGGSGGSVLNASYETGDLGASSDGGGAVHRGGSGAPNMRYGRAPRAAALPNMRYGRAGGGGYRDTPGAVARGPHGHASGGYRHTPGRAGSLGANSDESAQPSGGGSGSDWAAAILRPKEKFAAHSYWDVNHERVGYGSDTITRADGSVHEVHRGDTVTKEEAERDLKRRVGEFGGRLRKEVGAANWDRLDPATRGALTSVGYNYGSFAKLPGLRSAIASGDKGRIASAVRGLQGHNNGVNRQRRLEEASVIETGHLPPSWHARDPSATAVANGEDRATRARRADASSAEPHSPRFTDPRMKTPARSAGGGASRPAGAGAAPAAVGPAPVQNFYGNHDPAQTARMAMMEQNREVRRSQARALHSVGRTA</sequence>
<dbReference type="SUPFAM" id="SSF53955">
    <property type="entry name" value="Lysozyme-like"/>
    <property type="match status" value="1"/>
</dbReference>
<evidence type="ECO:0000256" key="4">
    <source>
        <dbReference type="RuleBase" id="RU003788"/>
    </source>
</evidence>
<evidence type="ECO:0000259" key="6">
    <source>
        <dbReference type="Pfam" id="PF10145"/>
    </source>
</evidence>
<feature type="domain" description="Phage tail tape measure protein" evidence="6">
    <location>
        <begin position="374"/>
        <end position="574"/>
    </location>
</feature>
<feature type="compositionally biased region" description="Basic and acidic residues" evidence="5">
    <location>
        <begin position="1100"/>
        <end position="1111"/>
    </location>
</feature>
<evidence type="ECO:0000256" key="2">
    <source>
        <dbReference type="ARBA" id="ARBA00022612"/>
    </source>
</evidence>
<dbReference type="Pfam" id="PF10145">
    <property type="entry name" value="PhageMin_Tail"/>
    <property type="match status" value="1"/>
</dbReference>
<accession>A0A4Q2R8E7</accession>
<protein>
    <recommendedName>
        <fullName evidence="4">Lysozyme</fullName>
        <ecNumber evidence="4">3.2.1.17</ecNumber>
    </recommendedName>
</protein>
<dbReference type="PANTHER" id="PTHR37813">
    <property type="entry name" value="FELS-2 PROPHAGE PROTEIN"/>
    <property type="match status" value="1"/>
</dbReference>
<feature type="region of interest" description="Disordered" evidence="5">
    <location>
        <begin position="1081"/>
        <end position="1150"/>
    </location>
</feature>
<name>A0A4Q2R8E7_9HYPH</name>
<proteinExistence type="inferred from homology"/>
<keyword evidence="8" id="KW-1185">Reference proteome</keyword>
<dbReference type="OrthoDB" id="5327667at2"/>
<dbReference type="GO" id="GO:0009253">
    <property type="term" value="P:peptidoglycan catabolic process"/>
    <property type="evidence" value="ECO:0007669"/>
    <property type="project" value="InterPro"/>
</dbReference>